<evidence type="ECO:0000256" key="6">
    <source>
        <dbReference type="ARBA" id="ARBA00023136"/>
    </source>
</evidence>
<name>A0AAX4L2R3_9CREN</name>
<keyword evidence="5 7" id="KW-1133">Transmembrane helix</keyword>
<dbReference type="EMBL" id="CP146016">
    <property type="protein sequence ID" value="WWQ60883.1"/>
    <property type="molecule type" value="Genomic_DNA"/>
</dbReference>
<feature type="transmembrane region" description="Helical" evidence="7">
    <location>
        <begin position="171"/>
        <end position="190"/>
    </location>
</feature>
<evidence type="ECO:0000256" key="7">
    <source>
        <dbReference type="RuleBase" id="RU363032"/>
    </source>
</evidence>
<feature type="transmembrane region" description="Helical" evidence="7">
    <location>
        <begin position="272"/>
        <end position="294"/>
    </location>
</feature>
<dbReference type="GO" id="GO:0055085">
    <property type="term" value="P:transmembrane transport"/>
    <property type="evidence" value="ECO:0007669"/>
    <property type="project" value="InterPro"/>
</dbReference>
<protein>
    <submittedName>
        <fullName evidence="9">ABC transporter permease</fullName>
    </submittedName>
</protein>
<accession>A0AAX4L2R3</accession>
<dbReference type="PANTHER" id="PTHR30465">
    <property type="entry name" value="INNER MEMBRANE ABC TRANSPORTER"/>
    <property type="match status" value="1"/>
</dbReference>
<dbReference type="GeneID" id="89335512"/>
<dbReference type="InterPro" id="IPR035906">
    <property type="entry name" value="MetI-like_sf"/>
</dbReference>
<keyword evidence="2 7" id="KW-0813">Transport</keyword>
<evidence type="ECO:0000256" key="1">
    <source>
        <dbReference type="ARBA" id="ARBA00004651"/>
    </source>
</evidence>
<dbReference type="GO" id="GO:0005886">
    <property type="term" value="C:plasma membrane"/>
    <property type="evidence" value="ECO:0007669"/>
    <property type="project" value="UniProtKB-SubCell"/>
</dbReference>
<keyword evidence="10" id="KW-1185">Reference proteome</keyword>
<feature type="transmembrane region" description="Helical" evidence="7">
    <location>
        <begin position="210"/>
        <end position="233"/>
    </location>
</feature>
<dbReference type="AlphaFoldDB" id="A0AAX4L2R3"/>
<evidence type="ECO:0000256" key="4">
    <source>
        <dbReference type="ARBA" id="ARBA00022692"/>
    </source>
</evidence>
<evidence type="ECO:0000256" key="2">
    <source>
        <dbReference type="ARBA" id="ARBA00022448"/>
    </source>
</evidence>
<organism evidence="9 10">
    <name type="scientific">Sulfolobus tengchongensis</name>
    <dbReference type="NCBI Taxonomy" id="207809"/>
    <lineage>
        <taxon>Archaea</taxon>
        <taxon>Thermoproteota</taxon>
        <taxon>Thermoprotei</taxon>
        <taxon>Sulfolobales</taxon>
        <taxon>Sulfolobaceae</taxon>
        <taxon>Sulfolobus</taxon>
    </lineage>
</organism>
<comment type="subcellular location">
    <subcellularLocation>
        <location evidence="1 7">Cell membrane</location>
        <topology evidence="1 7">Multi-pass membrane protein</topology>
    </subcellularLocation>
</comment>
<evidence type="ECO:0000256" key="5">
    <source>
        <dbReference type="ARBA" id="ARBA00022989"/>
    </source>
</evidence>
<proteinExistence type="inferred from homology"/>
<dbReference type="CDD" id="cd06261">
    <property type="entry name" value="TM_PBP2"/>
    <property type="match status" value="1"/>
</dbReference>
<evidence type="ECO:0000256" key="3">
    <source>
        <dbReference type="ARBA" id="ARBA00022475"/>
    </source>
</evidence>
<feature type="domain" description="ABC transmembrane type-1" evidence="8">
    <location>
        <begin position="124"/>
        <end position="337"/>
    </location>
</feature>
<dbReference type="RefSeq" id="WP_338602355.1">
    <property type="nucleotide sequence ID" value="NZ_CP146016.1"/>
</dbReference>
<feature type="transmembrane region" description="Helical" evidence="7">
    <location>
        <begin position="314"/>
        <end position="340"/>
    </location>
</feature>
<evidence type="ECO:0000259" key="8">
    <source>
        <dbReference type="PROSITE" id="PS50928"/>
    </source>
</evidence>
<dbReference type="PROSITE" id="PS50928">
    <property type="entry name" value="ABC_TM1"/>
    <property type="match status" value="1"/>
</dbReference>
<gene>
    <name evidence="9" type="ORF">V6M85_02045</name>
</gene>
<feature type="transmembrane region" description="Helical" evidence="7">
    <location>
        <begin position="128"/>
        <end position="150"/>
    </location>
</feature>
<keyword evidence="4 7" id="KW-0812">Transmembrane</keyword>
<comment type="similarity">
    <text evidence="7">Belongs to the binding-protein-dependent transport system permease family.</text>
</comment>
<dbReference type="PANTHER" id="PTHR30465:SF45">
    <property type="entry name" value="BINDING-PROTEIN-DEPENDENT TRANSPORT SYSTEMS INNER MEMBRANE COMPONENT"/>
    <property type="match status" value="1"/>
</dbReference>
<keyword evidence="3" id="KW-1003">Cell membrane</keyword>
<reference evidence="9 10" key="1">
    <citation type="submission" date="2024-02" db="EMBL/GenBank/DDBJ databases">
        <title>STSV induces naive adaptation in Sulfolobus.</title>
        <authorList>
            <person name="Xiang X."/>
            <person name="Song M."/>
        </authorList>
    </citation>
    <scope>NUCLEOTIDE SEQUENCE [LARGE SCALE GENOMIC DNA]</scope>
    <source>
        <strain evidence="9 10">RT2</strain>
    </source>
</reference>
<dbReference type="Pfam" id="PF00528">
    <property type="entry name" value="BPD_transp_1"/>
    <property type="match status" value="1"/>
</dbReference>
<feature type="transmembrane region" description="Helical" evidence="7">
    <location>
        <begin position="12"/>
        <end position="33"/>
    </location>
</feature>
<keyword evidence="6 7" id="KW-0472">Membrane</keyword>
<dbReference type="SUPFAM" id="SSF161098">
    <property type="entry name" value="MetI-like"/>
    <property type="match status" value="1"/>
</dbReference>
<evidence type="ECO:0000313" key="9">
    <source>
        <dbReference type="EMBL" id="WWQ60883.1"/>
    </source>
</evidence>
<dbReference type="InterPro" id="IPR000515">
    <property type="entry name" value="MetI-like"/>
</dbReference>
<dbReference type="Gene3D" id="1.10.3720.10">
    <property type="entry name" value="MetI-like"/>
    <property type="match status" value="1"/>
</dbReference>
<dbReference type="Proteomes" id="UP001432202">
    <property type="component" value="Chromosome"/>
</dbReference>
<evidence type="ECO:0000313" key="10">
    <source>
        <dbReference type="Proteomes" id="UP001432202"/>
    </source>
</evidence>
<sequence>MGYGTYVAKKVLIYFSVLIATLTILYIFTFPVLQEVIAKSINFQVSQFAQSLLKNSHNLNTTQVQLSIEKYRETLIAAYGLNEPIINKYFIQMYNLLRFDFGTAYFIQAPSGSREVSAIIAYYLPNTILLFTTATIIFILIGTIIGLLSAKSRFWEKVIAIIAVIHSSIPTWWLGFVLIAALAYAVRIFPSGGMTSVPPPKNPFDYGLSVLYHMSLPLITIFIVNVGGFAYIVRSLVSSIMKEDFVITAKARGLPDSRILYRHVLRTASPSIATQAILAIAGSLGGSLTTEVVFEWPGVGLLTYIAITLNDLPVILGVTYVLTIVLLIGLFLGELIYGILDPRIKVGE</sequence>